<feature type="compositionally biased region" description="Low complexity" evidence="1">
    <location>
        <begin position="75"/>
        <end position="86"/>
    </location>
</feature>
<accession>A0AAD6TKI7</accession>
<evidence type="ECO:0000313" key="3">
    <source>
        <dbReference type="Proteomes" id="UP001222325"/>
    </source>
</evidence>
<proteinExistence type="predicted"/>
<name>A0AAD6TKI7_9AGAR</name>
<feature type="region of interest" description="Disordered" evidence="1">
    <location>
        <begin position="59"/>
        <end position="90"/>
    </location>
</feature>
<gene>
    <name evidence="2" type="ORF">B0H15DRAFT_958716</name>
</gene>
<dbReference type="AlphaFoldDB" id="A0AAD6TKI7"/>
<evidence type="ECO:0000256" key="1">
    <source>
        <dbReference type="SAM" id="MobiDB-lite"/>
    </source>
</evidence>
<dbReference type="EMBL" id="JARJCN010000209">
    <property type="protein sequence ID" value="KAJ7063011.1"/>
    <property type="molecule type" value="Genomic_DNA"/>
</dbReference>
<dbReference type="Proteomes" id="UP001222325">
    <property type="component" value="Unassembled WGS sequence"/>
</dbReference>
<reference evidence="2" key="1">
    <citation type="submission" date="2023-03" db="EMBL/GenBank/DDBJ databases">
        <title>Massive genome expansion in bonnet fungi (Mycena s.s.) driven by repeated elements and novel gene families across ecological guilds.</title>
        <authorList>
            <consortium name="Lawrence Berkeley National Laboratory"/>
            <person name="Harder C.B."/>
            <person name="Miyauchi S."/>
            <person name="Viragh M."/>
            <person name="Kuo A."/>
            <person name="Thoen E."/>
            <person name="Andreopoulos B."/>
            <person name="Lu D."/>
            <person name="Skrede I."/>
            <person name="Drula E."/>
            <person name="Henrissat B."/>
            <person name="Morin E."/>
            <person name="Kohler A."/>
            <person name="Barry K."/>
            <person name="LaButti K."/>
            <person name="Morin E."/>
            <person name="Salamov A."/>
            <person name="Lipzen A."/>
            <person name="Mereny Z."/>
            <person name="Hegedus B."/>
            <person name="Baldrian P."/>
            <person name="Stursova M."/>
            <person name="Weitz H."/>
            <person name="Taylor A."/>
            <person name="Grigoriev I.V."/>
            <person name="Nagy L.G."/>
            <person name="Martin F."/>
            <person name="Kauserud H."/>
        </authorList>
    </citation>
    <scope>NUCLEOTIDE SEQUENCE</scope>
    <source>
        <strain evidence="2">CBHHK173m</strain>
    </source>
</reference>
<comment type="caution">
    <text evidence="2">The sequence shown here is derived from an EMBL/GenBank/DDBJ whole genome shotgun (WGS) entry which is preliminary data.</text>
</comment>
<organism evidence="2 3">
    <name type="scientific">Mycena belliarum</name>
    <dbReference type="NCBI Taxonomy" id="1033014"/>
    <lineage>
        <taxon>Eukaryota</taxon>
        <taxon>Fungi</taxon>
        <taxon>Dikarya</taxon>
        <taxon>Basidiomycota</taxon>
        <taxon>Agaricomycotina</taxon>
        <taxon>Agaricomycetes</taxon>
        <taxon>Agaricomycetidae</taxon>
        <taxon>Agaricales</taxon>
        <taxon>Marasmiineae</taxon>
        <taxon>Mycenaceae</taxon>
        <taxon>Mycena</taxon>
    </lineage>
</organism>
<evidence type="ECO:0000313" key="2">
    <source>
        <dbReference type="EMBL" id="KAJ7063011.1"/>
    </source>
</evidence>
<feature type="region of interest" description="Disordered" evidence="1">
    <location>
        <begin position="182"/>
        <end position="212"/>
    </location>
</feature>
<keyword evidence="3" id="KW-1185">Reference proteome</keyword>
<sequence length="212" mass="22846">MHTAQAQTGAPVSVCTTAACHPAVPRYTPRPPRADRPHIVKPGGAVAIPQISWQVACEHRDQRRGTSRKYPPPCCTSSVPVSRTPPLTDPAPPLPELRAARPMPPANPRVGAHARLQLPAWRHQRRPYLAPPTKTLGQPSTTLHARLHGAPMSVLAHRGQYSGAYIIDAPPLMSALAPSAQVPELEGGPRRVAYPPRTLPPRRPPKHLVCAG</sequence>
<protein>
    <submittedName>
        <fullName evidence="2">Uncharacterized protein</fullName>
    </submittedName>
</protein>